<evidence type="ECO:0000256" key="2">
    <source>
        <dbReference type="ARBA" id="ARBA00022692"/>
    </source>
</evidence>
<evidence type="ECO:0000256" key="1">
    <source>
        <dbReference type="ARBA" id="ARBA00004141"/>
    </source>
</evidence>
<keyword evidence="4 5" id="KW-0472">Membrane</keyword>
<comment type="subcellular location">
    <subcellularLocation>
        <location evidence="1">Membrane</location>
        <topology evidence="1">Multi-pass membrane protein</topology>
    </subcellularLocation>
</comment>
<dbReference type="EMBL" id="JADKIO010000005">
    <property type="protein sequence ID" value="MBK9796148.1"/>
    <property type="molecule type" value="Genomic_DNA"/>
</dbReference>
<dbReference type="Proteomes" id="UP000886657">
    <property type="component" value="Unassembled WGS sequence"/>
</dbReference>
<name>A0A9D7SFW8_9BACT</name>
<reference evidence="7" key="1">
    <citation type="submission" date="2020-10" db="EMBL/GenBank/DDBJ databases">
        <title>Connecting structure to function with the recovery of over 1000 high-quality activated sludge metagenome-assembled genomes encoding full-length rRNA genes using long-read sequencing.</title>
        <authorList>
            <person name="Singleton C.M."/>
            <person name="Petriglieri F."/>
            <person name="Kristensen J.M."/>
            <person name="Kirkegaard R.H."/>
            <person name="Michaelsen T.Y."/>
            <person name="Andersen M.H."/>
            <person name="Karst S.M."/>
            <person name="Dueholm M.S."/>
            <person name="Nielsen P.H."/>
            <person name="Albertsen M."/>
        </authorList>
    </citation>
    <scope>NUCLEOTIDE SEQUENCE</scope>
    <source>
        <strain evidence="7">Skiv_18-Q3-R9-52_MAXAC.067</strain>
    </source>
</reference>
<dbReference type="GO" id="GO:0016020">
    <property type="term" value="C:membrane"/>
    <property type="evidence" value="ECO:0007669"/>
    <property type="project" value="UniProtKB-SubCell"/>
</dbReference>
<evidence type="ECO:0000256" key="5">
    <source>
        <dbReference type="SAM" id="Phobius"/>
    </source>
</evidence>
<feature type="domain" description="Methylamine utilisation protein MauE" evidence="6">
    <location>
        <begin position="14"/>
        <end position="145"/>
    </location>
</feature>
<accession>A0A9D7SFW8</accession>
<gene>
    <name evidence="7" type="ORF">IPP58_06585</name>
</gene>
<evidence type="ECO:0000313" key="7">
    <source>
        <dbReference type="EMBL" id="MBK9796148.1"/>
    </source>
</evidence>
<sequence length="164" mass="18118">MRPRFQHWLLHPKVTLAARLILGLVFIAAALPKMADPPAFAKAIWAYELFPAWSLHPLALGLPWLELICGLALCLGFWLRAAALWIGALLISFCLALAINLARHHPVDCGCFGASAPKTKAEQLTDMRWLILRDVGLLLLVVQVLLASTSRGIPRVDQTPESRK</sequence>
<evidence type="ECO:0000256" key="3">
    <source>
        <dbReference type="ARBA" id="ARBA00022989"/>
    </source>
</evidence>
<feature type="transmembrane region" description="Helical" evidence="5">
    <location>
        <begin position="57"/>
        <end position="75"/>
    </location>
</feature>
<dbReference type="InterPro" id="IPR009908">
    <property type="entry name" value="Methylamine_util_MauE"/>
</dbReference>
<feature type="transmembrane region" description="Helical" evidence="5">
    <location>
        <begin position="82"/>
        <end position="102"/>
    </location>
</feature>
<evidence type="ECO:0000313" key="8">
    <source>
        <dbReference type="Proteomes" id="UP000886657"/>
    </source>
</evidence>
<organism evidence="7 8">
    <name type="scientific">Candidatus Geothrix skivensis</name>
    <dbReference type="NCBI Taxonomy" id="2954439"/>
    <lineage>
        <taxon>Bacteria</taxon>
        <taxon>Pseudomonadati</taxon>
        <taxon>Acidobacteriota</taxon>
        <taxon>Holophagae</taxon>
        <taxon>Holophagales</taxon>
        <taxon>Holophagaceae</taxon>
        <taxon>Geothrix</taxon>
    </lineage>
</organism>
<evidence type="ECO:0000256" key="4">
    <source>
        <dbReference type="ARBA" id="ARBA00023136"/>
    </source>
</evidence>
<proteinExistence type="predicted"/>
<protein>
    <submittedName>
        <fullName evidence="7">DoxX family membrane protein</fullName>
    </submittedName>
</protein>
<evidence type="ECO:0000259" key="6">
    <source>
        <dbReference type="Pfam" id="PF07291"/>
    </source>
</evidence>
<keyword evidence="2 5" id="KW-0812">Transmembrane</keyword>
<feature type="transmembrane region" description="Helical" evidence="5">
    <location>
        <begin position="127"/>
        <end position="146"/>
    </location>
</feature>
<dbReference type="Pfam" id="PF07291">
    <property type="entry name" value="MauE"/>
    <property type="match status" value="1"/>
</dbReference>
<comment type="caution">
    <text evidence="7">The sequence shown here is derived from an EMBL/GenBank/DDBJ whole genome shotgun (WGS) entry which is preliminary data.</text>
</comment>
<dbReference type="AlphaFoldDB" id="A0A9D7SFW8"/>
<dbReference type="GO" id="GO:0030416">
    <property type="term" value="P:methylamine metabolic process"/>
    <property type="evidence" value="ECO:0007669"/>
    <property type="project" value="InterPro"/>
</dbReference>
<keyword evidence="3 5" id="KW-1133">Transmembrane helix</keyword>